<protein>
    <submittedName>
        <fullName evidence="1">Uncharacterized protein</fullName>
    </submittedName>
</protein>
<organism evidence="1 2">
    <name type="scientific">Canna indica</name>
    <name type="common">Indian-shot</name>
    <dbReference type="NCBI Taxonomy" id="4628"/>
    <lineage>
        <taxon>Eukaryota</taxon>
        <taxon>Viridiplantae</taxon>
        <taxon>Streptophyta</taxon>
        <taxon>Embryophyta</taxon>
        <taxon>Tracheophyta</taxon>
        <taxon>Spermatophyta</taxon>
        <taxon>Magnoliopsida</taxon>
        <taxon>Liliopsida</taxon>
        <taxon>Zingiberales</taxon>
        <taxon>Cannaceae</taxon>
        <taxon>Canna</taxon>
    </lineage>
</organism>
<dbReference type="EMBL" id="CP136891">
    <property type="protein sequence ID" value="WOK96834.1"/>
    <property type="molecule type" value="Genomic_DNA"/>
</dbReference>
<proteinExistence type="predicted"/>
<dbReference type="AlphaFoldDB" id="A0AAQ3Q5K8"/>
<evidence type="ECO:0000313" key="1">
    <source>
        <dbReference type="EMBL" id="WOK96834.1"/>
    </source>
</evidence>
<reference evidence="1 2" key="1">
    <citation type="submission" date="2023-10" db="EMBL/GenBank/DDBJ databases">
        <title>Chromosome-scale genome assembly provides insights into flower coloration mechanisms of Canna indica.</title>
        <authorList>
            <person name="Li C."/>
        </authorList>
    </citation>
    <scope>NUCLEOTIDE SEQUENCE [LARGE SCALE GENOMIC DNA]</scope>
    <source>
        <tissue evidence="1">Flower</tissue>
    </source>
</reference>
<dbReference type="Proteomes" id="UP001327560">
    <property type="component" value="Chromosome 2"/>
</dbReference>
<name>A0AAQ3Q5K8_9LILI</name>
<dbReference type="PANTHER" id="PTHR36807">
    <property type="entry name" value="PHOSPHOGLYCOLATE PHOSPHATASE"/>
    <property type="match status" value="1"/>
</dbReference>
<accession>A0AAQ3Q5K8</accession>
<gene>
    <name evidence="1" type="ORF">Cni_G05542</name>
</gene>
<evidence type="ECO:0000313" key="2">
    <source>
        <dbReference type="Proteomes" id="UP001327560"/>
    </source>
</evidence>
<sequence length="133" mass="15997">MQREITSMHRKNIKSFSLMFSEVVLNQWLQENFESVTSMYEDRFELHVLRRELLDNPIQSQNDSVDWWKKLPFRKSAIKSSLPYVHISQFSLPLRRTKELRALTGWYKQDEVQGSTFLEKKSLICTFETILMY</sequence>
<keyword evidence="2" id="KW-1185">Reference proteome</keyword>
<dbReference type="PANTHER" id="PTHR36807:SF2">
    <property type="entry name" value="PHOSPHOGLYCOLATE PHOSPHATASE"/>
    <property type="match status" value="1"/>
</dbReference>